<keyword evidence="8 24" id="KW-0812">Transmembrane</keyword>
<evidence type="ECO:0000256" key="10">
    <source>
        <dbReference type="ARBA" id="ARBA00022826"/>
    </source>
</evidence>
<evidence type="ECO:0000313" key="26">
    <source>
        <dbReference type="Ensembl" id="ENSNFUP00015017702.1"/>
    </source>
</evidence>
<comment type="similarity">
    <text evidence="2">Belongs to the potassium channel HCN family.</text>
</comment>
<dbReference type="GO" id="GO:0005272">
    <property type="term" value="F:sodium channel activity"/>
    <property type="evidence" value="ECO:0007669"/>
    <property type="project" value="UniProtKB-KW"/>
</dbReference>
<dbReference type="Gene3D" id="2.60.120.10">
    <property type="entry name" value="Jelly Rolls"/>
    <property type="match status" value="1"/>
</dbReference>
<dbReference type="Pfam" id="PF08412">
    <property type="entry name" value="Ion_trans_N"/>
    <property type="match status" value="1"/>
</dbReference>
<keyword evidence="7" id="KW-0116">cAMP-binding</keyword>
<evidence type="ECO:0000256" key="11">
    <source>
        <dbReference type="ARBA" id="ARBA00022882"/>
    </source>
</evidence>
<reference evidence="26" key="1">
    <citation type="submission" date="2014-08" db="EMBL/GenBank/DDBJ databases">
        <authorList>
            <person name="Senf B."/>
            <person name="Petzold A."/>
            <person name="Downie B.R."/>
            <person name="Koch P."/>
            <person name="Platzer M."/>
        </authorList>
    </citation>
    <scope>NUCLEOTIDE SEQUENCE [LARGE SCALE GENOMIC DNA]</scope>
    <source>
        <strain evidence="26">GRZ</strain>
    </source>
</reference>
<evidence type="ECO:0000256" key="9">
    <source>
        <dbReference type="ARBA" id="ARBA00022741"/>
    </source>
</evidence>
<keyword evidence="10" id="KW-0631">Potassium channel</keyword>
<evidence type="ECO:0000256" key="4">
    <source>
        <dbReference type="ARBA" id="ARBA00022461"/>
    </source>
</evidence>
<dbReference type="GO" id="GO:0003254">
    <property type="term" value="P:regulation of membrane depolarization"/>
    <property type="evidence" value="ECO:0007669"/>
    <property type="project" value="TreeGrafter"/>
</dbReference>
<dbReference type="InterPro" id="IPR003938">
    <property type="entry name" value="K_chnl_volt-dep_EAG/ELK/ERG"/>
</dbReference>
<dbReference type="CDD" id="cd00038">
    <property type="entry name" value="CAP_ED"/>
    <property type="match status" value="1"/>
</dbReference>
<proteinExistence type="inferred from homology"/>
<evidence type="ECO:0000256" key="13">
    <source>
        <dbReference type="ARBA" id="ARBA00022989"/>
    </source>
</evidence>
<keyword evidence="19" id="KW-1071">Ligand-gated ion channel</keyword>
<reference evidence="26" key="3">
    <citation type="submission" date="2025-09" db="UniProtKB">
        <authorList>
            <consortium name="Ensembl"/>
        </authorList>
    </citation>
    <scope>IDENTIFICATION</scope>
</reference>
<keyword evidence="5" id="KW-1003">Cell membrane</keyword>
<evidence type="ECO:0000256" key="16">
    <source>
        <dbReference type="ARBA" id="ARBA00023136"/>
    </source>
</evidence>
<evidence type="ECO:0000256" key="17">
    <source>
        <dbReference type="ARBA" id="ARBA00023149"/>
    </source>
</evidence>
<dbReference type="Pfam" id="PF00520">
    <property type="entry name" value="Ion_trans"/>
    <property type="match status" value="1"/>
</dbReference>
<evidence type="ECO:0000256" key="24">
    <source>
        <dbReference type="SAM" id="Phobius"/>
    </source>
</evidence>
<dbReference type="FunFam" id="1.10.287.630:FF:000002">
    <property type="entry name" value="Potassium/sodium hyperpolarization-activated cyclic nucleotide-gated channel 4"/>
    <property type="match status" value="1"/>
</dbReference>
<keyword evidence="11" id="KW-0851">Voltage-gated channel</keyword>
<comment type="catalytic activity">
    <reaction evidence="22">
        <text>Na(+)(in) = Na(+)(out)</text>
        <dbReference type="Rhea" id="RHEA:34963"/>
        <dbReference type="ChEBI" id="CHEBI:29101"/>
    </reaction>
</comment>
<keyword evidence="6" id="KW-0633">Potassium transport</keyword>
<dbReference type="GO" id="GO:0005249">
    <property type="term" value="F:voltage-gated potassium channel activity"/>
    <property type="evidence" value="ECO:0007669"/>
    <property type="project" value="InterPro"/>
</dbReference>
<dbReference type="InterPro" id="IPR018490">
    <property type="entry name" value="cNMP-bd_dom_sf"/>
</dbReference>
<evidence type="ECO:0000256" key="8">
    <source>
        <dbReference type="ARBA" id="ARBA00022692"/>
    </source>
</evidence>
<evidence type="ECO:0000256" key="20">
    <source>
        <dbReference type="ARBA" id="ARBA00023303"/>
    </source>
</evidence>
<dbReference type="PRINTS" id="PR01463">
    <property type="entry name" value="EAGCHANLFMLY"/>
</dbReference>
<keyword evidence="3" id="KW-0813">Transport</keyword>
<dbReference type="Gene3D" id="1.10.287.70">
    <property type="match status" value="1"/>
</dbReference>
<dbReference type="InterPro" id="IPR014710">
    <property type="entry name" value="RmlC-like_jellyroll"/>
</dbReference>
<evidence type="ECO:0000256" key="3">
    <source>
        <dbReference type="ARBA" id="ARBA00022448"/>
    </source>
</evidence>
<gene>
    <name evidence="26" type="primary">HCN4</name>
</gene>
<keyword evidence="15" id="KW-0406">Ion transport</keyword>
<keyword evidence="4" id="KW-0894">Sodium channel</keyword>
<name>A0A8C6LHH1_NOTFU</name>
<evidence type="ECO:0000256" key="1">
    <source>
        <dbReference type="ARBA" id="ARBA00004651"/>
    </source>
</evidence>
<accession>A0A8C6LHH1</accession>
<dbReference type="PANTHER" id="PTHR45689">
    <property type="entry name" value="I[[H]] CHANNEL, ISOFORM E"/>
    <property type="match status" value="1"/>
</dbReference>
<feature type="transmembrane region" description="Helical" evidence="24">
    <location>
        <begin position="180"/>
        <end position="199"/>
    </location>
</feature>
<dbReference type="Gene3D" id="1.10.287.630">
    <property type="entry name" value="Helix hairpin bin"/>
    <property type="match status" value="1"/>
</dbReference>
<keyword evidence="20" id="KW-0407">Ion channel</keyword>
<evidence type="ECO:0000256" key="18">
    <source>
        <dbReference type="ARBA" id="ARBA00023201"/>
    </source>
</evidence>
<dbReference type="PROSITE" id="PS00888">
    <property type="entry name" value="CNMP_BINDING_1"/>
    <property type="match status" value="1"/>
</dbReference>
<dbReference type="GO" id="GO:0030424">
    <property type="term" value="C:axon"/>
    <property type="evidence" value="ECO:0007669"/>
    <property type="project" value="TreeGrafter"/>
</dbReference>
<dbReference type="InterPro" id="IPR000595">
    <property type="entry name" value="cNMP-bd_dom"/>
</dbReference>
<comment type="subcellular location">
    <subcellularLocation>
        <location evidence="1">Cell membrane</location>
        <topology evidence="1">Multi-pass membrane protein</topology>
    </subcellularLocation>
</comment>
<feature type="compositionally biased region" description="Basic and acidic residues" evidence="23">
    <location>
        <begin position="23"/>
        <end position="37"/>
    </location>
</feature>
<dbReference type="GO" id="GO:0030552">
    <property type="term" value="F:cAMP binding"/>
    <property type="evidence" value="ECO:0007669"/>
    <property type="project" value="UniProtKB-KW"/>
</dbReference>
<feature type="region of interest" description="Disordered" evidence="23">
    <location>
        <begin position="823"/>
        <end position="882"/>
    </location>
</feature>
<evidence type="ECO:0000256" key="19">
    <source>
        <dbReference type="ARBA" id="ARBA00023286"/>
    </source>
</evidence>
<evidence type="ECO:0000256" key="23">
    <source>
        <dbReference type="SAM" id="MobiDB-lite"/>
    </source>
</evidence>
<keyword evidence="14" id="KW-0915">Sodium</keyword>
<feature type="compositionally biased region" description="Polar residues" evidence="23">
    <location>
        <begin position="668"/>
        <end position="679"/>
    </location>
</feature>
<feature type="region of interest" description="Disordered" evidence="23">
    <location>
        <begin position="646"/>
        <end position="679"/>
    </location>
</feature>
<evidence type="ECO:0000256" key="14">
    <source>
        <dbReference type="ARBA" id="ARBA00023053"/>
    </source>
</evidence>
<feature type="compositionally biased region" description="Low complexity" evidence="23">
    <location>
        <begin position="59"/>
        <end position="70"/>
    </location>
</feature>
<feature type="domain" description="Cyclic nucleotide-binding" evidence="25">
    <location>
        <begin position="482"/>
        <end position="597"/>
    </location>
</feature>
<evidence type="ECO:0000256" key="21">
    <source>
        <dbReference type="ARBA" id="ARBA00034430"/>
    </source>
</evidence>
<keyword evidence="17" id="KW-0114">cAMP</keyword>
<organism evidence="26 27">
    <name type="scientific">Nothobranchius furzeri</name>
    <name type="common">Turquoise killifish</name>
    <dbReference type="NCBI Taxonomy" id="105023"/>
    <lineage>
        <taxon>Eukaryota</taxon>
        <taxon>Metazoa</taxon>
        <taxon>Chordata</taxon>
        <taxon>Craniata</taxon>
        <taxon>Vertebrata</taxon>
        <taxon>Euteleostomi</taxon>
        <taxon>Actinopterygii</taxon>
        <taxon>Neopterygii</taxon>
        <taxon>Teleostei</taxon>
        <taxon>Neoteleostei</taxon>
        <taxon>Acanthomorphata</taxon>
        <taxon>Ovalentaria</taxon>
        <taxon>Atherinomorphae</taxon>
        <taxon>Cyprinodontiformes</taxon>
        <taxon>Nothobranchiidae</taxon>
        <taxon>Nothobranchius</taxon>
    </lineage>
</organism>
<keyword evidence="9" id="KW-0547">Nucleotide-binding</keyword>
<sequence length="882" mass="98936">MKTSSNGDCRRFRGSLSSITSRHVHDSDSAEARRLITEGDVTPSEESPPGAIADDQPEQGVQGASGGAQANAPEQQAGFIKLEGIDQILPDDERLYQAGFIHRQLGAMLQPGVNKFSLRMFGSEKAVEREQERVKSAGFWIIHPYSDFRFYWDLTMLLLMVGNLIIIPVGITFFKDEHTPPWIVFNVVSDTFFLMDLVLNFRTGIVKEDNTEIILDPQQIKIKYLRSWFVVDFISSIPVDYIFLIVETRIDSDFYKTARALRIVRFTKILSLLRLLRLSRLIRYIHQWEEIFHMTYDLASAMVRIVNLIGMMLLLCHWDGCLQFLVPMLQDFPADCWVSKNKMVNDTWGQQYSYALFKAMSHMLCIGYGMYPPVGMTDVWLTILSMIVGATCYAMFVGHATALIQSLDSSRRQYQEKYKQVEQYMSFHKLPADMRQRIHDYYEHRYQGKMFDEESILGELNEPLREEIINFNCRKLVASMPLFANADPNFVTSMLTKLKFEVFQPGDYIIREGTIGKKMYFIQHGVVSVLTKGNKETKLSDGSYFGEICLLTRGRRTASVRADTYCRLYSLSVDNFNEVLEEYPMMRRAFETVALDRLDRIGKKNSVLQHKVQHDLSSGVLNYQENEIIQQIVQHDRDMATCAHLMQNAPPQTPPSPTSPSCSKGPHSKQSAGGSPSSLSHFSLAGLQSGCLPHQMSVEKSALASLAQYGSANASPCLTPVACSPTIQSPLAGRTFHYSEPSSVTGSHSSLFMSQSPLLPQLPSQPQTTGTDSPLRPFSEDLKFLSSSHPSLPQEVTQALGPQTTCSSVEYYPSPFSSPSFLPKPCSSVPGHMTPPIPDSPGHPHQTQSPKASPALPPQRGSGAFLSDLETQTARSKLPSNL</sequence>
<dbReference type="SMART" id="SM00100">
    <property type="entry name" value="cNMP"/>
    <property type="match status" value="1"/>
</dbReference>
<dbReference type="Ensembl" id="ENSNFUT00015018517.1">
    <property type="protein sequence ID" value="ENSNFUP00015017702.1"/>
    <property type="gene ID" value="ENSNFUG00015008444.1"/>
</dbReference>
<keyword evidence="16 24" id="KW-0472">Membrane</keyword>
<dbReference type="FunFam" id="2.60.120.10:FF:000007">
    <property type="entry name" value="Putative potassium/sodium hyperpolarization-activated cyclic nucleotide-gated channel 2"/>
    <property type="match status" value="1"/>
</dbReference>
<feature type="transmembrane region" description="Helical" evidence="24">
    <location>
        <begin position="379"/>
        <end position="404"/>
    </location>
</feature>
<evidence type="ECO:0000256" key="22">
    <source>
        <dbReference type="ARBA" id="ARBA00036239"/>
    </source>
</evidence>
<dbReference type="SUPFAM" id="SSF51206">
    <property type="entry name" value="cAMP-binding domain-like"/>
    <property type="match status" value="1"/>
</dbReference>
<dbReference type="GO" id="GO:0030425">
    <property type="term" value="C:dendrite"/>
    <property type="evidence" value="ECO:0007669"/>
    <property type="project" value="TreeGrafter"/>
</dbReference>
<dbReference type="InterPro" id="IPR051413">
    <property type="entry name" value="K/Na_HCN_channel"/>
</dbReference>
<evidence type="ECO:0000256" key="5">
    <source>
        <dbReference type="ARBA" id="ARBA00022475"/>
    </source>
</evidence>
<keyword evidence="12" id="KW-0630">Potassium</keyword>
<evidence type="ECO:0000256" key="2">
    <source>
        <dbReference type="ARBA" id="ARBA00006305"/>
    </source>
</evidence>
<dbReference type="AlphaFoldDB" id="A0A8C6LHH1"/>
<feature type="compositionally biased region" description="Polar residues" evidence="23">
    <location>
        <begin position="869"/>
        <end position="882"/>
    </location>
</feature>
<evidence type="ECO:0000256" key="7">
    <source>
        <dbReference type="ARBA" id="ARBA00022566"/>
    </source>
</evidence>
<dbReference type="SUPFAM" id="SSF81324">
    <property type="entry name" value="Voltage-gated potassium channels"/>
    <property type="match status" value="1"/>
</dbReference>
<dbReference type="Pfam" id="PF00027">
    <property type="entry name" value="cNMP_binding"/>
    <property type="match status" value="1"/>
</dbReference>
<comment type="catalytic activity">
    <reaction evidence="21">
        <text>K(+)(in) = K(+)(out)</text>
        <dbReference type="Rhea" id="RHEA:29463"/>
        <dbReference type="ChEBI" id="CHEBI:29103"/>
    </reaction>
</comment>
<dbReference type="PANTHER" id="PTHR45689:SF4">
    <property type="entry name" value="POTASSIUM_SODIUM HYPERPOLARIZATION-ACTIVATED CYCLIC NUCLEOTIDE-GATED CHANNEL 4"/>
    <property type="match status" value="1"/>
</dbReference>
<evidence type="ECO:0000256" key="15">
    <source>
        <dbReference type="ARBA" id="ARBA00023065"/>
    </source>
</evidence>
<feature type="transmembrane region" description="Helical" evidence="24">
    <location>
        <begin position="150"/>
        <end position="174"/>
    </location>
</feature>
<evidence type="ECO:0000313" key="27">
    <source>
        <dbReference type="Proteomes" id="UP000694548"/>
    </source>
</evidence>
<evidence type="ECO:0000259" key="25">
    <source>
        <dbReference type="PROSITE" id="PS50042"/>
    </source>
</evidence>
<evidence type="ECO:0000256" key="6">
    <source>
        <dbReference type="ARBA" id="ARBA00022538"/>
    </source>
</evidence>
<dbReference type="FunFam" id="1.10.287.70:FF:000031">
    <property type="entry name" value="Potassium/sodium hyperpolarization-activated cyclic nucleotide-gated channel 1, putative"/>
    <property type="match status" value="1"/>
</dbReference>
<dbReference type="Proteomes" id="UP000694548">
    <property type="component" value="Chromosome sgr07"/>
</dbReference>
<evidence type="ECO:0000256" key="12">
    <source>
        <dbReference type="ARBA" id="ARBA00022958"/>
    </source>
</evidence>
<feature type="region of interest" description="Disordered" evidence="23">
    <location>
        <begin position="744"/>
        <end position="788"/>
    </location>
</feature>
<dbReference type="InterPro" id="IPR005821">
    <property type="entry name" value="Ion_trans_dom"/>
</dbReference>
<dbReference type="PROSITE" id="PS50042">
    <property type="entry name" value="CNMP_BINDING_3"/>
    <property type="match status" value="1"/>
</dbReference>
<dbReference type="GeneTree" id="ENSGT00940000154743"/>
<keyword evidence="27" id="KW-1185">Reference proteome</keyword>
<feature type="compositionally biased region" description="Low complexity" evidence="23">
    <location>
        <begin position="749"/>
        <end position="767"/>
    </location>
</feature>
<protein>
    <submittedName>
        <fullName evidence="26">Hyperpolarization activated cyclic nucleotide gated potassium channel 4</fullName>
    </submittedName>
</protein>
<keyword evidence="13 24" id="KW-1133">Transmembrane helix</keyword>
<dbReference type="GO" id="GO:0098855">
    <property type="term" value="C:HCN channel complex"/>
    <property type="evidence" value="ECO:0007669"/>
    <property type="project" value="TreeGrafter"/>
</dbReference>
<dbReference type="InterPro" id="IPR018488">
    <property type="entry name" value="cNMP-bd_CS"/>
</dbReference>
<feature type="region of interest" description="Disordered" evidence="23">
    <location>
        <begin position="1"/>
        <end position="70"/>
    </location>
</feature>
<keyword evidence="18" id="KW-0739">Sodium transport</keyword>
<reference evidence="26" key="2">
    <citation type="submission" date="2025-08" db="UniProtKB">
        <authorList>
            <consortium name="Ensembl"/>
        </authorList>
    </citation>
    <scope>IDENTIFICATION</scope>
</reference>
<dbReference type="InterPro" id="IPR013621">
    <property type="entry name" value="Ion_trans_N"/>
</dbReference>